<feature type="domain" description="Alpha-L-arabinofuranosidase C-terminal" evidence="7">
    <location>
        <begin position="307"/>
        <end position="506"/>
    </location>
</feature>
<comment type="caution">
    <text evidence="9">The sequence shown here is derived from an EMBL/GenBank/DDBJ whole genome shotgun (WGS) entry which is preliminary data.</text>
</comment>
<evidence type="ECO:0000256" key="5">
    <source>
        <dbReference type="ARBA" id="ARBA00023277"/>
    </source>
</evidence>
<dbReference type="InterPro" id="IPR013780">
    <property type="entry name" value="Glyco_hydro_b"/>
</dbReference>
<comment type="catalytic activity">
    <reaction evidence="1">
        <text>Hydrolysis of terminal non-reducing alpha-L-arabinofuranoside residues in alpha-L-arabinosides.</text>
        <dbReference type="EC" id="3.2.1.55"/>
    </reaction>
</comment>
<evidence type="ECO:0000313" key="9">
    <source>
        <dbReference type="EMBL" id="KAA6341393.1"/>
    </source>
</evidence>
<accession>A0A5J4S7V4</accession>
<dbReference type="Gene3D" id="3.20.20.80">
    <property type="entry name" value="Glycosidases"/>
    <property type="match status" value="1"/>
</dbReference>
<evidence type="ECO:0000256" key="1">
    <source>
        <dbReference type="ARBA" id="ARBA00001462"/>
    </source>
</evidence>
<gene>
    <name evidence="8" type="ORF">EZS27_010795</name>
    <name evidence="9" type="ORF">EZS27_010813</name>
</gene>
<evidence type="ECO:0000256" key="6">
    <source>
        <dbReference type="ARBA" id="ARBA00023295"/>
    </source>
</evidence>
<evidence type="ECO:0000256" key="3">
    <source>
        <dbReference type="ARBA" id="ARBA00012670"/>
    </source>
</evidence>
<dbReference type="EMBL" id="SNRY01000393">
    <property type="protein sequence ID" value="KAA6341393.1"/>
    <property type="molecule type" value="Genomic_DNA"/>
</dbReference>
<keyword evidence="4 9" id="KW-0378">Hydrolase</keyword>
<dbReference type="SMART" id="SM00813">
    <property type="entry name" value="Alpha-L-AF_C"/>
    <property type="match status" value="1"/>
</dbReference>
<keyword evidence="6 9" id="KW-0326">Glycosidase</keyword>
<organism evidence="9">
    <name type="scientific">termite gut metagenome</name>
    <dbReference type="NCBI Taxonomy" id="433724"/>
    <lineage>
        <taxon>unclassified sequences</taxon>
        <taxon>metagenomes</taxon>
        <taxon>organismal metagenomes</taxon>
    </lineage>
</organism>
<dbReference type="SUPFAM" id="SSF51011">
    <property type="entry name" value="Glycosyl hydrolase domain"/>
    <property type="match status" value="1"/>
</dbReference>
<dbReference type="Pfam" id="PF06964">
    <property type="entry name" value="Alpha-L-AF_C"/>
    <property type="match status" value="1"/>
</dbReference>
<protein>
    <recommendedName>
        <fullName evidence="3">non-reducing end alpha-L-arabinofuranosidase</fullName>
        <ecNumber evidence="3">3.2.1.55</ecNumber>
    </recommendedName>
</protein>
<evidence type="ECO:0000259" key="7">
    <source>
        <dbReference type="SMART" id="SM00813"/>
    </source>
</evidence>
<comment type="similarity">
    <text evidence="2">Belongs to the glycosyl hydrolase 51 family.</text>
</comment>
<sequence>MKHIRKILFLCGLWIAGMVMYTQSPVVNGFLIEKDSRLQAYNRMIFGQFIEHFHRQIYGGIFEPESSLSDKDGFRTDVTEALRELKIPIVRWPGGCFVSSYHWLNGVGSDRQPAYDKAWQVEDPNTFGTVEFVKWCRLIGAEPFICTNAGTGTPEEMSDWVEYCNLNIGKYARLRKSHDIDQPLNVKYWSIGNENYGGWEMGAKTVEEWGPFVRESAKLMHNTDPDIKLFAAALSDENWTLPLLQKAGYLLDYVSLHGYWDMLYAKNAPSPYIECMMRTTQPANDISKTIAVLEKAKLRGKVKIAFDEWNLRGWHHPGQGGHQDIAARDKNDINSTYTMADALFSACFLNTCLRNCKDVEIGGFSPVVNTRGALFVHPKGIVKRTTFHVLKLYADKLEKNVLPVQVTSADLVHGEKTTPVSDAVVTCNDAKTRFVLAVVNKHPDQAIEFAPDFVNMNGTTPKQVSATVLSGAFPDDYNDIGAENRVVPEERVLKVNKGKLSLPPHSLVIITISKE</sequence>
<dbReference type="EMBL" id="SNRY01000393">
    <property type="protein sequence ID" value="KAA6341375.1"/>
    <property type="molecule type" value="Genomic_DNA"/>
</dbReference>
<dbReference type="InterPro" id="IPR017853">
    <property type="entry name" value="GH"/>
</dbReference>
<dbReference type="GO" id="GO:0000272">
    <property type="term" value="P:polysaccharide catabolic process"/>
    <property type="evidence" value="ECO:0007669"/>
    <property type="project" value="TreeGrafter"/>
</dbReference>
<evidence type="ECO:0000313" key="8">
    <source>
        <dbReference type="EMBL" id="KAA6341375.1"/>
    </source>
</evidence>
<proteinExistence type="inferred from homology"/>
<keyword evidence="5" id="KW-0119">Carbohydrate metabolism</keyword>
<reference evidence="9" key="1">
    <citation type="submission" date="2019-03" db="EMBL/GenBank/DDBJ databases">
        <title>Single cell metagenomics reveals metabolic interactions within the superorganism composed of flagellate Streblomastix strix and complex community of Bacteroidetes bacteria on its surface.</title>
        <authorList>
            <person name="Treitli S.C."/>
            <person name="Kolisko M."/>
            <person name="Husnik F."/>
            <person name="Keeling P."/>
            <person name="Hampl V."/>
        </authorList>
    </citation>
    <scope>NUCLEOTIDE SEQUENCE</scope>
    <source>
        <strain evidence="9">STM</strain>
    </source>
</reference>
<dbReference type="AlphaFoldDB" id="A0A5J4S7V4"/>
<dbReference type="Gene3D" id="2.60.40.1180">
    <property type="entry name" value="Golgi alpha-mannosidase II"/>
    <property type="match status" value="1"/>
</dbReference>
<dbReference type="PANTHER" id="PTHR43576">
    <property type="entry name" value="ALPHA-L-ARABINOFURANOSIDASE C-RELATED"/>
    <property type="match status" value="1"/>
</dbReference>
<dbReference type="EC" id="3.2.1.55" evidence="3"/>
<dbReference type="PANTHER" id="PTHR43576:SF2">
    <property type="entry name" value="INTRACELLULAR EXO-ALPHA-L-ARABINOFURANOSIDASE 2"/>
    <property type="match status" value="1"/>
</dbReference>
<evidence type="ECO:0000256" key="4">
    <source>
        <dbReference type="ARBA" id="ARBA00022801"/>
    </source>
</evidence>
<dbReference type="Pfam" id="PF22848">
    <property type="entry name" value="ASD1_dom"/>
    <property type="match status" value="1"/>
</dbReference>
<dbReference type="SUPFAM" id="SSF51445">
    <property type="entry name" value="(Trans)glycosidases"/>
    <property type="match status" value="1"/>
</dbReference>
<name>A0A5J4S7V4_9ZZZZ</name>
<dbReference type="GO" id="GO:0046373">
    <property type="term" value="P:L-arabinose metabolic process"/>
    <property type="evidence" value="ECO:0007669"/>
    <property type="project" value="InterPro"/>
</dbReference>
<dbReference type="GO" id="GO:0046556">
    <property type="term" value="F:alpha-L-arabinofuranosidase activity"/>
    <property type="evidence" value="ECO:0007669"/>
    <property type="project" value="UniProtKB-EC"/>
</dbReference>
<evidence type="ECO:0000256" key="2">
    <source>
        <dbReference type="ARBA" id="ARBA00007186"/>
    </source>
</evidence>
<dbReference type="InterPro" id="IPR010720">
    <property type="entry name" value="Alpha-L-AF_C"/>
</dbReference>
<dbReference type="InterPro" id="IPR055235">
    <property type="entry name" value="ASD1_cat"/>
</dbReference>